<proteinExistence type="predicted"/>
<sequence length="80" mass="8808">MTIVNVVGAQVRKLRKEQKLTQEQLSARCNVIGLDISRGTLAKIEAGVRQVIDTEIVQLAIALKVEESALFPAHSRVAER</sequence>
<dbReference type="EMBL" id="NIXT01000264">
    <property type="protein sequence ID" value="OXE33580.1"/>
    <property type="molecule type" value="Genomic_DNA"/>
</dbReference>
<gene>
    <name evidence="1" type="ORF">CA163_06800</name>
</gene>
<dbReference type="OrthoDB" id="21915at2"/>
<dbReference type="Proteomes" id="UP000214596">
    <property type="component" value="Unassembled WGS sequence"/>
</dbReference>
<dbReference type="PROSITE" id="PS50943">
    <property type="entry name" value="HTH_CROC1"/>
    <property type="match status" value="1"/>
</dbReference>
<dbReference type="InterPro" id="IPR010982">
    <property type="entry name" value="Lambda_DNA-bd_dom_sf"/>
</dbReference>
<dbReference type="InterPro" id="IPR001387">
    <property type="entry name" value="Cro/C1-type_HTH"/>
</dbReference>
<dbReference type="SUPFAM" id="SSF47413">
    <property type="entry name" value="lambda repressor-like DNA-binding domains"/>
    <property type="match status" value="1"/>
</dbReference>
<organism evidence="1 2">
    <name type="scientific">Vibrio parahaemolyticus</name>
    <dbReference type="NCBI Taxonomy" id="670"/>
    <lineage>
        <taxon>Bacteria</taxon>
        <taxon>Pseudomonadati</taxon>
        <taxon>Pseudomonadota</taxon>
        <taxon>Gammaproteobacteria</taxon>
        <taxon>Vibrionales</taxon>
        <taxon>Vibrionaceae</taxon>
        <taxon>Vibrio</taxon>
    </lineage>
</organism>
<dbReference type="RefSeq" id="WP_011105773.1">
    <property type="nucleotide sequence ID" value="NZ_CAMFGX010000003.1"/>
</dbReference>
<dbReference type="STRING" id="670.ACZ92_10830"/>
<dbReference type="SMART" id="SM00530">
    <property type="entry name" value="HTH_XRE"/>
    <property type="match status" value="1"/>
</dbReference>
<reference evidence="1 2" key="1">
    <citation type="journal article" date="2017" name="Appl. Environ. Microbiol.">
        <title>Parallel evolution of two clades of a major Atlantic endemic Vibrio parahaemolyticus pathogen lineage by independent acquisition of related pathogenicity islands.</title>
        <authorList>
            <person name="Xu F."/>
            <person name="Gonzalez-Escalona N."/>
            <person name="Drees K.P."/>
            <person name="Sebra R.P."/>
            <person name="Cooper V.S."/>
            <person name="Jones S.H."/>
            <person name="Whistler C.A."/>
        </authorList>
    </citation>
    <scope>NUCLEOTIDE SEQUENCE [LARGE SCALE GENOMIC DNA]</scope>
    <source>
        <strain evidence="1 2">MAVP-3</strain>
    </source>
</reference>
<dbReference type="GO" id="GO:0003677">
    <property type="term" value="F:DNA binding"/>
    <property type="evidence" value="ECO:0007669"/>
    <property type="project" value="InterPro"/>
</dbReference>
<dbReference type="OMA" id="YICRGSI"/>
<protein>
    <submittedName>
        <fullName evidence="1">Transcriptional regulator</fullName>
    </submittedName>
</protein>
<dbReference type="AlphaFoldDB" id="A0A0L8V1E3"/>
<accession>A0A0L8V1E3</accession>
<name>A0A0L8V1E3_VIBPH</name>
<dbReference type="GeneID" id="1188578"/>
<dbReference type="Pfam" id="PF01381">
    <property type="entry name" value="HTH_3"/>
    <property type="match status" value="1"/>
</dbReference>
<evidence type="ECO:0000313" key="2">
    <source>
        <dbReference type="Proteomes" id="UP000214596"/>
    </source>
</evidence>
<dbReference type="CDD" id="cd00093">
    <property type="entry name" value="HTH_XRE"/>
    <property type="match status" value="1"/>
</dbReference>
<comment type="caution">
    <text evidence="1">The sequence shown here is derived from an EMBL/GenBank/DDBJ whole genome shotgun (WGS) entry which is preliminary data.</text>
</comment>
<evidence type="ECO:0000313" key="1">
    <source>
        <dbReference type="EMBL" id="OXE33580.1"/>
    </source>
</evidence>
<dbReference type="Gene3D" id="1.10.260.40">
    <property type="entry name" value="lambda repressor-like DNA-binding domains"/>
    <property type="match status" value="1"/>
</dbReference>